<reference evidence="4 5" key="1">
    <citation type="journal article" date="2009" name="Biosci. Biotechnol. Biochem.">
        <title>WeGAS: a web-based microbial genome annotation system.</title>
        <authorList>
            <person name="Lee D."/>
            <person name="Seo H."/>
            <person name="Park C."/>
            <person name="Park K."/>
        </authorList>
    </citation>
    <scope>NUCLEOTIDE SEQUENCE [LARGE SCALE GENOMIC DNA]</scope>
    <source>
        <strain evidence="5">ATCC 49049 / DSM 4359 / NBRC 107923 / NS-E</strain>
    </source>
</reference>
<dbReference type="EMBL" id="CP000916">
    <property type="protein sequence ID" value="ACM23802.1"/>
    <property type="molecule type" value="Genomic_DNA"/>
</dbReference>
<organism evidence="4 5">
    <name type="scientific">Thermotoga neapolitana (strain ATCC 49049 / DSM 4359 / NBRC 107923 / NS-E)</name>
    <dbReference type="NCBI Taxonomy" id="309803"/>
    <lineage>
        <taxon>Bacteria</taxon>
        <taxon>Thermotogati</taxon>
        <taxon>Thermotogota</taxon>
        <taxon>Thermotogae</taxon>
        <taxon>Thermotogales</taxon>
        <taxon>Thermotogaceae</taxon>
        <taxon>Thermotoga</taxon>
    </lineage>
</organism>
<dbReference type="Pfam" id="PF16586">
    <property type="entry name" value="DUF5060"/>
    <property type="match status" value="1"/>
</dbReference>
<evidence type="ECO:0000313" key="5">
    <source>
        <dbReference type="Proteomes" id="UP000000445"/>
    </source>
</evidence>
<dbReference type="Gene3D" id="2.60.40.3950">
    <property type="match status" value="1"/>
</dbReference>
<dbReference type="InterPro" id="IPR032260">
    <property type="entry name" value="DUF5060"/>
</dbReference>
<dbReference type="STRING" id="309803.CTN_1626"/>
<feature type="domain" description="Apiosidase-like catalytic" evidence="1">
    <location>
        <begin position="104"/>
        <end position="385"/>
    </location>
</feature>
<name>B9KA19_THENN</name>
<dbReference type="InterPro" id="IPR025277">
    <property type="entry name" value="Apiosidase-like_cat_dom"/>
</dbReference>
<dbReference type="Proteomes" id="UP000000445">
    <property type="component" value="Chromosome"/>
</dbReference>
<proteinExistence type="predicted"/>
<dbReference type="AlphaFoldDB" id="B9KA19"/>
<evidence type="ECO:0000259" key="2">
    <source>
        <dbReference type="Pfam" id="PF16586"/>
    </source>
</evidence>
<sequence>MISMTQNNVEKWGTYEITLKGKAEGNPFTDVEIKAVFTSEAGDSFEVEGFYDGEDTFKIRFMPNRTGLWKYEVRSDIKDLDGMKGEFLCVDPSEGNHGPVRVCNTYHFCYEDGTPYHPFGTTLYAWVHQREELIQQTLESLRNSPFNKVRMCVFPKYYAYNREEPPMLPMSWREEDGRYQVEFNVKFFQHFERLVKELMDMGIEADVILFHPYDKWGFCSMPEEVDKAYLRYLIARISSYRNVWWSMANEYDLIKPQKDWDGYFHFIVEKDPYNHLRSVHQCFKFYDHTKPWITHASIQWQGSLRSWSGEPEIDIGINLIPKWREMYKKPVIIDECGYEGNIEYGWGNLPPQEMMNRFWEGVTSGGYVTHGETYYSEDEVLWWSKGGRLKGESPKRIAFLRTIIEEAPPFLKPIKLDPMMDWDVHCIGKEGEYYLIYFDINRPVKRTLKLPEGKYRVDLVDCWETEIHSLGIFQGQVVIRLPGKSYVALRIQKMENNDDWIILREDAKL</sequence>
<dbReference type="InterPro" id="IPR013783">
    <property type="entry name" value="Ig-like_fold"/>
</dbReference>
<dbReference type="Gene3D" id="2.60.40.10">
    <property type="entry name" value="Immunoglobulins"/>
    <property type="match status" value="1"/>
</dbReference>
<evidence type="ECO:0008006" key="6">
    <source>
        <dbReference type="Google" id="ProtNLM"/>
    </source>
</evidence>
<dbReference type="PANTHER" id="PTHR37836:SF2">
    <property type="entry name" value="DUF4038 DOMAIN-CONTAINING PROTEIN"/>
    <property type="match status" value="1"/>
</dbReference>
<evidence type="ECO:0000259" key="1">
    <source>
        <dbReference type="Pfam" id="PF13204"/>
    </source>
</evidence>
<dbReference type="Gene3D" id="3.20.20.80">
    <property type="entry name" value="Glycosidases"/>
    <property type="match status" value="1"/>
</dbReference>
<gene>
    <name evidence="4" type="ordered locus">CTN_1626</name>
</gene>
<dbReference type="InterPro" id="IPR017853">
    <property type="entry name" value="GH"/>
</dbReference>
<feature type="domain" description="DUF5060" evidence="2">
    <location>
        <begin position="8"/>
        <end position="75"/>
    </location>
</feature>
<feature type="domain" description="DUF5605" evidence="3">
    <location>
        <begin position="422"/>
        <end position="492"/>
    </location>
</feature>
<dbReference type="Pfam" id="PF13204">
    <property type="entry name" value="Apiosidase"/>
    <property type="match status" value="1"/>
</dbReference>
<accession>B9KA19</accession>
<evidence type="ECO:0000259" key="3">
    <source>
        <dbReference type="Pfam" id="PF18310"/>
    </source>
</evidence>
<protein>
    <recommendedName>
        <fullName evidence="6">DUF5060 domain-containing protein</fullName>
    </recommendedName>
</protein>
<dbReference type="Pfam" id="PF18310">
    <property type="entry name" value="DUF5605"/>
    <property type="match status" value="1"/>
</dbReference>
<dbReference type="HOGENOM" id="CLU_509868_0_0_0"/>
<keyword evidence="5" id="KW-1185">Reference proteome</keyword>
<dbReference type="SUPFAM" id="SSF51445">
    <property type="entry name" value="(Trans)glycosidases"/>
    <property type="match status" value="1"/>
</dbReference>
<dbReference type="eggNOG" id="COG5512">
    <property type="taxonomic scope" value="Bacteria"/>
</dbReference>
<dbReference type="InterPro" id="IPR041239">
    <property type="entry name" value="DUF5605"/>
</dbReference>
<dbReference type="PANTHER" id="PTHR37836">
    <property type="entry name" value="LMO1036 PROTEIN"/>
    <property type="match status" value="1"/>
</dbReference>
<evidence type="ECO:0000313" key="4">
    <source>
        <dbReference type="EMBL" id="ACM23802.1"/>
    </source>
</evidence>
<dbReference type="KEGG" id="tna:CTN_1626"/>